<dbReference type="Proteomes" id="UP000632195">
    <property type="component" value="Unassembled WGS sequence"/>
</dbReference>
<keyword evidence="1" id="KW-0812">Transmembrane</keyword>
<feature type="transmembrane region" description="Helical" evidence="1">
    <location>
        <begin position="14"/>
        <end position="33"/>
    </location>
</feature>
<name>A0AA37BQD4_9ARCH</name>
<feature type="transmembrane region" description="Helical" evidence="1">
    <location>
        <begin position="197"/>
        <end position="218"/>
    </location>
</feature>
<feature type="transmembrane region" description="Helical" evidence="1">
    <location>
        <begin position="138"/>
        <end position="163"/>
    </location>
</feature>
<evidence type="ECO:0000313" key="2">
    <source>
        <dbReference type="EMBL" id="GGM69997.1"/>
    </source>
</evidence>
<dbReference type="EMBL" id="BMNY01000001">
    <property type="protein sequence ID" value="GGM69997.1"/>
    <property type="molecule type" value="Genomic_DNA"/>
</dbReference>
<accession>A0AA37BQD4</accession>
<comment type="caution">
    <text evidence="2">The sequence shown here is derived from an EMBL/GenBank/DDBJ whole genome shotgun (WGS) entry which is preliminary data.</text>
</comment>
<dbReference type="RefSeq" id="WP_188680047.1">
    <property type="nucleotide sequence ID" value="NZ_BMNY01000001.1"/>
</dbReference>
<gene>
    <name evidence="2" type="ORF">GCM10007108_05110</name>
</gene>
<reference evidence="2" key="1">
    <citation type="journal article" date="2014" name="Int. J. Syst. Evol. Microbiol.">
        <title>Complete genome sequence of Corynebacterium casei LMG S-19264T (=DSM 44701T), isolated from a smear-ripened cheese.</title>
        <authorList>
            <consortium name="US DOE Joint Genome Institute (JGI-PGF)"/>
            <person name="Walter F."/>
            <person name="Albersmeier A."/>
            <person name="Kalinowski J."/>
            <person name="Ruckert C."/>
        </authorList>
    </citation>
    <scope>NUCLEOTIDE SEQUENCE</scope>
    <source>
        <strain evidence="2">JCM 13583</strain>
    </source>
</reference>
<evidence type="ECO:0000313" key="3">
    <source>
        <dbReference type="Proteomes" id="UP000632195"/>
    </source>
</evidence>
<keyword evidence="1" id="KW-0472">Membrane</keyword>
<keyword evidence="1" id="KW-1133">Transmembrane helix</keyword>
<feature type="transmembrane region" description="Helical" evidence="1">
    <location>
        <begin position="169"/>
        <end position="190"/>
    </location>
</feature>
<feature type="transmembrane region" description="Helical" evidence="1">
    <location>
        <begin position="69"/>
        <end position="89"/>
    </location>
</feature>
<evidence type="ECO:0008006" key="4">
    <source>
        <dbReference type="Google" id="ProtNLM"/>
    </source>
</evidence>
<dbReference type="AlphaFoldDB" id="A0AA37BQD4"/>
<protein>
    <recommendedName>
        <fullName evidence="4">Yip1 domain-containing protein</fullName>
    </recommendedName>
</protein>
<sequence>MFHITSLLHAAPEMLISLFLVYLMAETLMASGLHKHSRVSEKFIVKGRLKRDSGSVATCPLITGQGSDLALLGIVMLSVSTFILVFLGLSGDSTLYDVVPLISGKAGFIVYGLVVISYALAVVATFFIVVVGSRVKKVVGLFCSGLCTYIAFRTPSLGWILHIHAPSTLIFAIIYFSILMSLLMSYYVWWVVKPERVVRLSVASSGISYALLAALSIYRFI</sequence>
<reference evidence="2" key="2">
    <citation type="submission" date="2022-09" db="EMBL/GenBank/DDBJ databases">
        <authorList>
            <person name="Sun Q."/>
            <person name="Ohkuma M."/>
        </authorList>
    </citation>
    <scope>NUCLEOTIDE SEQUENCE</scope>
    <source>
        <strain evidence="2">JCM 13583</strain>
    </source>
</reference>
<organism evidence="2 3">
    <name type="scientific">Thermogymnomonas acidicola</name>
    <dbReference type="NCBI Taxonomy" id="399579"/>
    <lineage>
        <taxon>Archaea</taxon>
        <taxon>Methanobacteriati</taxon>
        <taxon>Thermoplasmatota</taxon>
        <taxon>Thermoplasmata</taxon>
        <taxon>Thermoplasmatales</taxon>
        <taxon>Thermogymnomonas</taxon>
    </lineage>
</organism>
<keyword evidence="3" id="KW-1185">Reference proteome</keyword>
<feature type="transmembrane region" description="Helical" evidence="1">
    <location>
        <begin position="109"/>
        <end position="131"/>
    </location>
</feature>
<proteinExistence type="predicted"/>
<evidence type="ECO:0000256" key="1">
    <source>
        <dbReference type="SAM" id="Phobius"/>
    </source>
</evidence>